<dbReference type="EMBL" id="GGEC01061353">
    <property type="protein sequence ID" value="MBX41837.1"/>
    <property type="molecule type" value="Transcribed_RNA"/>
</dbReference>
<organism evidence="1">
    <name type="scientific">Rhizophora mucronata</name>
    <name type="common">Asiatic mangrove</name>
    <dbReference type="NCBI Taxonomy" id="61149"/>
    <lineage>
        <taxon>Eukaryota</taxon>
        <taxon>Viridiplantae</taxon>
        <taxon>Streptophyta</taxon>
        <taxon>Embryophyta</taxon>
        <taxon>Tracheophyta</taxon>
        <taxon>Spermatophyta</taxon>
        <taxon>Magnoliopsida</taxon>
        <taxon>eudicotyledons</taxon>
        <taxon>Gunneridae</taxon>
        <taxon>Pentapetalae</taxon>
        <taxon>rosids</taxon>
        <taxon>fabids</taxon>
        <taxon>Malpighiales</taxon>
        <taxon>Rhizophoraceae</taxon>
        <taxon>Rhizophora</taxon>
    </lineage>
</organism>
<evidence type="ECO:0000313" key="1">
    <source>
        <dbReference type="EMBL" id="MBX41837.1"/>
    </source>
</evidence>
<protein>
    <submittedName>
        <fullName evidence="1">Uncharacterized protein</fullName>
    </submittedName>
</protein>
<reference evidence="1" key="1">
    <citation type="submission" date="2018-02" db="EMBL/GenBank/DDBJ databases">
        <title>Rhizophora mucronata_Transcriptome.</title>
        <authorList>
            <person name="Meera S.P."/>
            <person name="Sreeshan A."/>
            <person name="Augustine A."/>
        </authorList>
    </citation>
    <scope>NUCLEOTIDE SEQUENCE</scope>
    <source>
        <tissue evidence="1">Leaf</tissue>
    </source>
</reference>
<proteinExistence type="predicted"/>
<name>A0A2P2NH78_RHIMU</name>
<accession>A0A2P2NH78</accession>
<sequence>MVMAALALQFMGNLSKSPNLGSRVCFYVGCRLVLRVLYRTIWQVLSSYVFIQIYDCSLYICIHNLNWSLLC</sequence>
<dbReference type="AlphaFoldDB" id="A0A2P2NH78"/>